<evidence type="ECO:0000256" key="2">
    <source>
        <dbReference type="ARBA" id="ARBA00009152"/>
    </source>
</evidence>
<dbReference type="SUPFAM" id="SSF89550">
    <property type="entry name" value="PHP domain-like"/>
    <property type="match status" value="1"/>
</dbReference>
<evidence type="ECO:0000256" key="6">
    <source>
        <dbReference type="ARBA" id="ARBA00023102"/>
    </source>
</evidence>
<feature type="domain" description="PHP" evidence="9">
    <location>
        <begin position="4"/>
        <end position="192"/>
    </location>
</feature>
<dbReference type="InterPro" id="IPR016195">
    <property type="entry name" value="Pol/histidinol_Pase-like"/>
</dbReference>
<dbReference type="Proteomes" id="UP000184310">
    <property type="component" value="Unassembled WGS sequence"/>
</dbReference>
<dbReference type="OrthoDB" id="9775255at2"/>
<organism evidence="10 11">
    <name type="scientific">Clostridium cavendishii DSM 21758</name>
    <dbReference type="NCBI Taxonomy" id="1121302"/>
    <lineage>
        <taxon>Bacteria</taxon>
        <taxon>Bacillati</taxon>
        <taxon>Bacillota</taxon>
        <taxon>Clostridia</taxon>
        <taxon>Eubacteriales</taxon>
        <taxon>Clostridiaceae</taxon>
        <taxon>Clostridium</taxon>
    </lineage>
</organism>
<evidence type="ECO:0000256" key="3">
    <source>
        <dbReference type="ARBA" id="ARBA00013085"/>
    </source>
</evidence>
<sequence length="261" mass="30438">MIFDTHMHTEYSSDSNMKISDVIDKSTKLNLGITLTEHLDLDFEDPTAFRVDIPKYLENYMPLRKSNLLFGVEFGMTEYTLTENKAIFEKHKNDLDFILGSIHAFNHNDIYSYLVKNNTVIPKETYYNQYLEAMLSCIKQYDFINSLAHIDYISRYAPYENPEVTYNEFSDRLDAVFKALIDSDKVIEINSARLNETSAINNMLKLYTRYKELGGKYVTIGSDAHNKTQIGRNIDGVKFILEKTNLIPVHFEKRKMLIDKF</sequence>
<dbReference type="InterPro" id="IPR004013">
    <property type="entry name" value="PHP_dom"/>
</dbReference>
<dbReference type="Gene3D" id="3.20.20.140">
    <property type="entry name" value="Metal-dependent hydrolases"/>
    <property type="match status" value="1"/>
</dbReference>
<comment type="pathway">
    <text evidence="1 8">Amino-acid biosynthesis; L-histidine biosynthesis; L-histidine from 5-phospho-alpha-D-ribose 1-diphosphate: step 8/9.</text>
</comment>
<dbReference type="GO" id="GO:0005737">
    <property type="term" value="C:cytoplasm"/>
    <property type="evidence" value="ECO:0007669"/>
    <property type="project" value="TreeGrafter"/>
</dbReference>
<comment type="similarity">
    <text evidence="2 8">Belongs to the PHP hydrolase family. HisK subfamily.</text>
</comment>
<dbReference type="AlphaFoldDB" id="A0A1M6EB23"/>
<protein>
    <recommendedName>
        <fullName evidence="3 8">Histidinol-phosphatase</fullName>
        <shortName evidence="8">HolPase</shortName>
        <ecNumber evidence="3 8">3.1.3.15</ecNumber>
    </recommendedName>
</protein>
<keyword evidence="6 8" id="KW-0368">Histidine biosynthesis</keyword>
<evidence type="ECO:0000313" key="10">
    <source>
        <dbReference type="EMBL" id="SHI82686.1"/>
    </source>
</evidence>
<evidence type="ECO:0000256" key="1">
    <source>
        <dbReference type="ARBA" id="ARBA00004970"/>
    </source>
</evidence>
<keyword evidence="5 8" id="KW-0378">Hydrolase</keyword>
<comment type="catalytic activity">
    <reaction evidence="7 8">
        <text>L-histidinol phosphate + H2O = L-histidinol + phosphate</text>
        <dbReference type="Rhea" id="RHEA:14465"/>
        <dbReference type="ChEBI" id="CHEBI:15377"/>
        <dbReference type="ChEBI" id="CHEBI:43474"/>
        <dbReference type="ChEBI" id="CHEBI:57699"/>
        <dbReference type="ChEBI" id="CHEBI:57980"/>
        <dbReference type="EC" id="3.1.3.15"/>
    </reaction>
</comment>
<dbReference type="EC" id="3.1.3.15" evidence="3 8"/>
<dbReference type="InterPro" id="IPR010140">
    <property type="entry name" value="Histidinol_P_phosphatase_HisJ"/>
</dbReference>
<dbReference type="STRING" id="1121302.SAMN02745163_00809"/>
<name>A0A1M6EB23_9CLOT</name>
<gene>
    <name evidence="10" type="ORF">SAMN02745163_00809</name>
</gene>
<dbReference type="GO" id="GO:0000105">
    <property type="term" value="P:L-histidine biosynthetic process"/>
    <property type="evidence" value="ECO:0007669"/>
    <property type="project" value="UniProtKB-UniRule"/>
</dbReference>
<evidence type="ECO:0000256" key="8">
    <source>
        <dbReference type="RuleBase" id="RU366003"/>
    </source>
</evidence>
<evidence type="ECO:0000256" key="7">
    <source>
        <dbReference type="ARBA" id="ARBA00049158"/>
    </source>
</evidence>
<dbReference type="NCBIfam" id="TIGR01856">
    <property type="entry name" value="hisJ_fam"/>
    <property type="match status" value="1"/>
</dbReference>
<dbReference type="EMBL" id="FQZB01000005">
    <property type="protein sequence ID" value="SHI82686.1"/>
    <property type="molecule type" value="Genomic_DNA"/>
</dbReference>
<evidence type="ECO:0000313" key="11">
    <source>
        <dbReference type="Proteomes" id="UP000184310"/>
    </source>
</evidence>
<dbReference type="PANTHER" id="PTHR21039">
    <property type="entry name" value="HISTIDINOL PHOSPHATASE-RELATED"/>
    <property type="match status" value="1"/>
</dbReference>
<accession>A0A1M6EB23</accession>
<evidence type="ECO:0000259" key="9">
    <source>
        <dbReference type="Pfam" id="PF02811"/>
    </source>
</evidence>
<keyword evidence="11" id="KW-1185">Reference proteome</keyword>
<dbReference type="Pfam" id="PF02811">
    <property type="entry name" value="PHP"/>
    <property type="match status" value="1"/>
</dbReference>
<proteinExistence type="inferred from homology"/>
<dbReference type="GO" id="GO:0004401">
    <property type="term" value="F:histidinol-phosphatase activity"/>
    <property type="evidence" value="ECO:0007669"/>
    <property type="project" value="UniProtKB-UniRule"/>
</dbReference>
<dbReference type="RefSeq" id="WP_072985399.1">
    <property type="nucleotide sequence ID" value="NZ_FQZB01000005.1"/>
</dbReference>
<evidence type="ECO:0000256" key="5">
    <source>
        <dbReference type="ARBA" id="ARBA00022801"/>
    </source>
</evidence>
<reference evidence="10 11" key="1">
    <citation type="submission" date="2016-11" db="EMBL/GenBank/DDBJ databases">
        <authorList>
            <person name="Jaros S."/>
            <person name="Januszkiewicz K."/>
            <person name="Wedrychowicz H."/>
        </authorList>
    </citation>
    <scope>NUCLEOTIDE SEQUENCE [LARGE SCALE GENOMIC DNA]</scope>
    <source>
        <strain evidence="10 11">DSM 21758</strain>
    </source>
</reference>
<evidence type="ECO:0000256" key="4">
    <source>
        <dbReference type="ARBA" id="ARBA00022605"/>
    </source>
</evidence>
<keyword evidence="4 8" id="KW-0028">Amino-acid biosynthesis</keyword>
<dbReference type="UniPathway" id="UPA00031">
    <property type="reaction ID" value="UER00013"/>
</dbReference>
<dbReference type="PANTHER" id="PTHR21039:SF0">
    <property type="entry name" value="HISTIDINOL-PHOSPHATASE"/>
    <property type="match status" value="1"/>
</dbReference>